<name>A0ABV6QGZ7_9ACTN</name>
<dbReference type="RefSeq" id="WP_380044613.1">
    <property type="nucleotide sequence ID" value="NZ_JBHLTC010000008.1"/>
</dbReference>
<reference evidence="1 2" key="1">
    <citation type="submission" date="2024-09" db="EMBL/GenBank/DDBJ databases">
        <authorList>
            <person name="Sun Q."/>
            <person name="Mori K."/>
        </authorList>
    </citation>
    <scope>NUCLEOTIDE SEQUENCE [LARGE SCALE GENOMIC DNA]</scope>
    <source>
        <strain evidence="1 2">CGMCC 1.15906</strain>
    </source>
</reference>
<dbReference type="PANTHER" id="PTHR38479:SF2">
    <property type="entry name" value="WINGED HELIX DNA-BINDING DOMAIN-CONTAINING PROTEIN"/>
    <property type="match status" value="1"/>
</dbReference>
<evidence type="ECO:0000313" key="2">
    <source>
        <dbReference type="Proteomes" id="UP001589890"/>
    </source>
</evidence>
<protein>
    <submittedName>
        <fullName evidence="1">Winged helix DNA-binding domain-containing protein</fullName>
    </submittedName>
</protein>
<keyword evidence="1" id="KW-0238">DNA-binding</keyword>
<accession>A0ABV6QGZ7</accession>
<comment type="caution">
    <text evidence="1">The sequence shown here is derived from an EMBL/GenBank/DDBJ whole genome shotgun (WGS) entry which is preliminary data.</text>
</comment>
<dbReference type="PANTHER" id="PTHR38479">
    <property type="entry name" value="LMO0824 PROTEIN"/>
    <property type="match status" value="1"/>
</dbReference>
<dbReference type="GO" id="GO:0003677">
    <property type="term" value="F:DNA binding"/>
    <property type="evidence" value="ECO:0007669"/>
    <property type="project" value="UniProtKB-KW"/>
</dbReference>
<organism evidence="1 2">
    <name type="scientific">Kribbella deserti</name>
    <dbReference type="NCBI Taxonomy" id="1926257"/>
    <lineage>
        <taxon>Bacteria</taxon>
        <taxon>Bacillati</taxon>
        <taxon>Actinomycetota</taxon>
        <taxon>Actinomycetes</taxon>
        <taxon>Propionibacteriales</taxon>
        <taxon>Kribbellaceae</taxon>
        <taxon>Kribbella</taxon>
    </lineage>
</organism>
<gene>
    <name evidence="1" type="ORF">ACFFGN_07530</name>
</gene>
<proteinExistence type="predicted"/>
<dbReference type="EMBL" id="JBHLTC010000008">
    <property type="protein sequence ID" value="MFC0623907.1"/>
    <property type="molecule type" value="Genomic_DNA"/>
</dbReference>
<sequence>MKLTWDEVSARRLLRHFLTVAPGHDPAGVVRAMSGAHAQIITAAELSIALRCGGTTRYDVQDALWTGRSLVKTFGPRGTVHLLPTEDLPLWTGALQALPTKVSPFKEDVRMSERQTELVIEALAEALADDELTIEELTTALVARLGEWAGDLVMPAFQGFWPRWQQAIAEAANAGVLCYAPNKGRKAAYTNPHRWLPGFKPMPADEAVDELLRRYLWAYGPATPAHFAQWLSAPRGWASSVFERAELARVEVDGLEAWVMADDVSFESSDPAGVRLLPYFDAFVVGSQPRELLFPGKAFERALGGGQAGNYPVVLVDGVVAGVWHLRRSGRRARVTVELLGGGGGARVRTAVEAEAVRVGEIVGAEPTVAFETVTVGPHA</sequence>
<dbReference type="InterPro" id="IPR009351">
    <property type="entry name" value="AlkZ-like"/>
</dbReference>
<keyword evidence="2" id="KW-1185">Reference proteome</keyword>
<dbReference type="Pfam" id="PF06224">
    <property type="entry name" value="AlkZ-like"/>
    <property type="match status" value="1"/>
</dbReference>
<evidence type="ECO:0000313" key="1">
    <source>
        <dbReference type="EMBL" id="MFC0623907.1"/>
    </source>
</evidence>
<dbReference type="Proteomes" id="UP001589890">
    <property type="component" value="Unassembled WGS sequence"/>
</dbReference>